<dbReference type="Proteomes" id="UP000805193">
    <property type="component" value="Unassembled WGS sequence"/>
</dbReference>
<comment type="caution">
    <text evidence="1">The sequence shown here is derived from an EMBL/GenBank/DDBJ whole genome shotgun (WGS) entry which is preliminary data.</text>
</comment>
<sequence length="160" mass="18107">MVCARGKYRAKTQQEKSDILLEVDARLLSKQEIAKKHAIPKRTLSTYIKNKRAIEDALAAEVANERKRMRPAKYPDLKKALLLWIKDMRAQAIPLSGPVILAKAADFTQQLGYDDFAASDGWLHRFRERYDLVIRAVSGEAKAVNVETCEAWHSEGLQGI</sequence>
<name>A0AC60NWB7_IXOPE</name>
<organism evidence="1 2">
    <name type="scientific">Ixodes persulcatus</name>
    <name type="common">Taiga tick</name>
    <dbReference type="NCBI Taxonomy" id="34615"/>
    <lineage>
        <taxon>Eukaryota</taxon>
        <taxon>Metazoa</taxon>
        <taxon>Ecdysozoa</taxon>
        <taxon>Arthropoda</taxon>
        <taxon>Chelicerata</taxon>
        <taxon>Arachnida</taxon>
        <taxon>Acari</taxon>
        <taxon>Parasitiformes</taxon>
        <taxon>Ixodida</taxon>
        <taxon>Ixodoidea</taxon>
        <taxon>Ixodidae</taxon>
        <taxon>Ixodinae</taxon>
        <taxon>Ixodes</taxon>
    </lineage>
</organism>
<keyword evidence="2" id="KW-1185">Reference proteome</keyword>
<evidence type="ECO:0000313" key="1">
    <source>
        <dbReference type="EMBL" id="KAG0411457.1"/>
    </source>
</evidence>
<gene>
    <name evidence="1" type="ORF">HPB47_011412</name>
</gene>
<protein>
    <submittedName>
        <fullName evidence="1">Uncharacterized protein</fullName>
    </submittedName>
</protein>
<dbReference type="EMBL" id="JABSTQ010011430">
    <property type="protein sequence ID" value="KAG0411457.1"/>
    <property type="molecule type" value="Genomic_DNA"/>
</dbReference>
<reference evidence="1 2" key="1">
    <citation type="journal article" date="2020" name="Cell">
        <title>Large-Scale Comparative Analyses of Tick Genomes Elucidate Their Genetic Diversity and Vector Capacities.</title>
        <authorList>
            <consortium name="Tick Genome and Microbiome Consortium (TIGMIC)"/>
            <person name="Jia N."/>
            <person name="Wang J."/>
            <person name="Shi W."/>
            <person name="Du L."/>
            <person name="Sun Y."/>
            <person name="Zhan W."/>
            <person name="Jiang J.F."/>
            <person name="Wang Q."/>
            <person name="Zhang B."/>
            <person name="Ji P."/>
            <person name="Bell-Sakyi L."/>
            <person name="Cui X.M."/>
            <person name="Yuan T.T."/>
            <person name="Jiang B.G."/>
            <person name="Yang W.F."/>
            <person name="Lam T.T."/>
            <person name="Chang Q.C."/>
            <person name="Ding S.J."/>
            <person name="Wang X.J."/>
            <person name="Zhu J.G."/>
            <person name="Ruan X.D."/>
            <person name="Zhao L."/>
            <person name="Wei J.T."/>
            <person name="Ye R.Z."/>
            <person name="Que T.C."/>
            <person name="Du C.H."/>
            <person name="Zhou Y.H."/>
            <person name="Cheng J.X."/>
            <person name="Dai P.F."/>
            <person name="Guo W.B."/>
            <person name="Han X.H."/>
            <person name="Huang E.J."/>
            <person name="Li L.F."/>
            <person name="Wei W."/>
            <person name="Gao Y.C."/>
            <person name="Liu J.Z."/>
            <person name="Shao H.Z."/>
            <person name="Wang X."/>
            <person name="Wang C.C."/>
            <person name="Yang T.C."/>
            <person name="Huo Q.B."/>
            <person name="Li W."/>
            <person name="Chen H.Y."/>
            <person name="Chen S.E."/>
            <person name="Zhou L.G."/>
            <person name="Ni X.B."/>
            <person name="Tian J.H."/>
            <person name="Sheng Y."/>
            <person name="Liu T."/>
            <person name="Pan Y.S."/>
            <person name="Xia L.Y."/>
            <person name="Li J."/>
            <person name="Zhao F."/>
            <person name="Cao W.C."/>
        </authorList>
    </citation>
    <scope>NUCLEOTIDE SEQUENCE [LARGE SCALE GENOMIC DNA]</scope>
    <source>
        <strain evidence="1">Iper-2018</strain>
    </source>
</reference>
<evidence type="ECO:0000313" key="2">
    <source>
        <dbReference type="Proteomes" id="UP000805193"/>
    </source>
</evidence>
<accession>A0AC60NWB7</accession>
<proteinExistence type="predicted"/>